<accession>A0A0C1Z9Y8</accession>
<protein>
    <recommendedName>
        <fullName evidence="4">Iron-containing redox enzyme family protein</fullName>
    </recommendedName>
</protein>
<name>A0A0C1Z9Y8_9BACT</name>
<evidence type="ECO:0000313" key="3">
    <source>
        <dbReference type="Proteomes" id="UP000031599"/>
    </source>
</evidence>
<dbReference type="SMART" id="SM01236">
    <property type="entry name" value="Haem_oxygenase_2"/>
    <property type="match status" value="1"/>
</dbReference>
<sequence>MTRDGFCEALLQIMERKQHWAWPSFNSGEVAADRLHLHLEQEYATYVRDFPVLVGRAYVQCPVPAVRRELAENLYEEETGGIAAGRPHPELFLEYPRGLGMDLSRFEAVELLPAAAAYRATLDDLTIARGWVTAACVVTIFIEGTRHDRGELDPDTPRRPAPPLEQHPLVVHYGLPLEALALTKAHRAVEGDHRAAAWRCVLDHSPEGARAEAVAAMQQTLTAWLRYRDEVAVSCGLTPPD</sequence>
<dbReference type="PANTHER" id="PTHR40279:SF3">
    <property type="entry name" value="4-AMINOBENZOATE SYNTHASE"/>
    <property type="match status" value="1"/>
</dbReference>
<gene>
    <name evidence="2" type="ORF">DB30_06757</name>
</gene>
<dbReference type="SUPFAM" id="SSF48613">
    <property type="entry name" value="Heme oxygenase-like"/>
    <property type="match status" value="1"/>
</dbReference>
<dbReference type="RefSeq" id="WP_052553580.1">
    <property type="nucleotide sequence ID" value="NZ_JMCC02000073.1"/>
</dbReference>
<evidence type="ECO:0008006" key="4">
    <source>
        <dbReference type="Google" id="ProtNLM"/>
    </source>
</evidence>
<dbReference type="PANTHER" id="PTHR40279">
    <property type="entry name" value="PQQC-LIKE PROTEIN"/>
    <property type="match status" value="1"/>
</dbReference>
<dbReference type="AlphaFoldDB" id="A0A0C1Z9Y8"/>
<evidence type="ECO:0000256" key="1">
    <source>
        <dbReference type="ARBA" id="ARBA00023002"/>
    </source>
</evidence>
<dbReference type="Gene3D" id="1.20.910.10">
    <property type="entry name" value="Heme oxygenase-like"/>
    <property type="match status" value="1"/>
</dbReference>
<proteinExistence type="predicted"/>
<dbReference type="InterPro" id="IPR016084">
    <property type="entry name" value="Haem_Oase-like_multi-hlx"/>
</dbReference>
<comment type="caution">
    <text evidence="2">The sequence shown here is derived from an EMBL/GenBank/DDBJ whole genome shotgun (WGS) entry which is preliminary data.</text>
</comment>
<dbReference type="EMBL" id="JMCC02000073">
    <property type="protein sequence ID" value="KIG14414.1"/>
    <property type="molecule type" value="Genomic_DNA"/>
</dbReference>
<dbReference type="Proteomes" id="UP000031599">
    <property type="component" value="Unassembled WGS sequence"/>
</dbReference>
<keyword evidence="1" id="KW-0560">Oxidoreductase</keyword>
<dbReference type="Pfam" id="PF14518">
    <property type="entry name" value="Haem_oxygenas_2"/>
    <property type="match status" value="1"/>
</dbReference>
<organism evidence="2 3">
    <name type="scientific">Enhygromyxa salina</name>
    <dbReference type="NCBI Taxonomy" id="215803"/>
    <lineage>
        <taxon>Bacteria</taxon>
        <taxon>Pseudomonadati</taxon>
        <taxon>Myxococcota</taxon>
        <taxon>Polyangia</taxon>
        <taxon>Nannocystales</taxon>
        <taxon>Nannocystaceae</taxon>
        <taxon>Enhygromyxa</taxon>
    </lineage>
</organism>
<evidence type="ECO:0000313" key="2">
    <source>
        <dbReference type="EMBL" id="KIG14414.1"/>
    </source>
</evidence>
<dbReference type="InterPro" id="IPR039068">
    <property type="entry name" value="PqqC-like"/>
</dbReference>
<dbReference type="GO" id="GO:0016491">
    <property type="term" value="F:oxidoreductase activity"/>
    <property type="evidence" value="ECO:0007669"/>
    <property type="project" value="UniProtKB-KW"/>
</dbReference>
<reference evidence="2 3" key="1">
    <citation type="submission" date="2014-12" db="EMBL/GenBank/DDBJ databases">
        <title>Genome assembly of Enhygromyxa salina DSM 15201.</title>
        <authorList>
            <person name="Sharma G."/>
            <person name="Subramanian S."/>
        </authorList>
    </citation>
    <scope>NUCLEOTIDE SEQUENCE [LARGE SCALE GENOMIC DNA]</scope>
    <source>
        <strain evidence="2 3">DSM 15201</strain>
    </source>
</reference>